<protein>
    <submittedName>
        <fullName evidence="3">50S ribosomal protein L11 methyltransferase</fullName>
    </submittedName>
</protein>
<accession>A0A367R5X5</accession>
<dbReference type="GO" id="GO:0005840">
    <property type="term" value="C:ribosome"/>
    <property type="evidence" value="ECO:0007669"/>
    <property type="project" value="UniProtKB-KW"/>
</dbReference>
<gene>
    <name evidence="3" type="ORF">A6770_20125</name>
</gene>
<dbReference type="PANTHER" id="PTHR43648:SF1">
    <property type="entry name" value="ELECTRON TRANSFER FLAVOPROTEIN BETA SUBUNIT LYSINE METHYLTRANSFERASE"/>
    <property type="match status" value="1"/>
</dbReference>
<keyword evidence="2" id="KW-0808">Transferase</keyword>
<dbReference type="GO" id="GO:0008276">
    <property type="term" value="F:protein methyltransferase activity"/>
    <property type="evidence" value="ECO:0007669"/>
    <property type="project" value="TreeGrafter"/>
</dbReference>
<evidence type="ECO:0000313" key="4">
    <source>
        <dbReference type="Proteomes" id="UP000252107"/>
    </source>
</evidence>
<evidence type="ECO:0000256" key="2">
    <source>
        <dbReference type="ARBA" id="ARBA00022679"/>
    </source>
</evidence>
<keyword evidence="3" id="KW-0689">Ribosomal protein</keyword>
<dbReference type="Pfam" id="PF06325">
    <property type="entry name" value="PrmA"/>
    <property type="match status" value="1"/>
</dbReference>
<keyword evidence="1 3" id="KW-0489">Methyltransferase</keyword>
<dbReference type="Proteomes" id="UP000252107">
    <property type="component" value="Unassembled WGS sequence"/>
</dbReference>
<evidence type="ECO:0000313" key="3">
    <source>
        <dbReference type="EMBL" id="RCJ31310.1"/>
    </source>
</evidence>
<dbReference type="InterPro" id="IPR050078">
    <property type="entry name" value="Ribosomal_L11_MeTrfase_PrmA"/>
</dbReference>
<dbReference type="SUPFAM" id="SSF53335">
    <property type="entry name" value="S-adenosyl-L-methionine-dependent methyltransferases"/>
    <property type="match status" value="1"/>
</dbReference>
<proteinExistence type="predicted"/>
<dbReference type="EMBL" id="LXQD01000236">
    <property type="protein sequence ID" value="RCJ31310.1"/>
    <property type="molecule type" value="Genomic_DNA"/>
</dbReference>
<comment type="caution">
    <text evidence="3">The sequence shown here is derived from an EMBL/GenBank/DDBJ whole genome shotgun (WGS) entry which is preliminary data.</text>
</comment>
<keyword evidence="3" id="KW-0687">Ribonucleoprotein</keyword>
<dbReference type="PANTHER" id="PTHR43648">
    <property type="entry name" value="ELECTRON TRANSFER FLAVOPROTEIN BETA SUBUNIT LYSINE METHYLTRANSFERASE"/>
    <property type="match status" value="1"/>
</dbReference>
<dbReference type="AlphaFoldDB" id="A0A367R5X5"/>
<evidence type="ECO:0000256" key="1">
    <source>
        <dbReference type="ARBA" id="ARBA00022603"/>
    </source>
</evidence>
<reference evidence="3" key="1">
    <citation type="submission" date="2016-04" db="EMBL/GenBank/DDBJ databases">
        <authorList>
            <person name="Tabuchi Yagui T.R."/>
        </authorList>
    </citation>
    <scope>NUCLEOTIDE SEQUENCE [LARGE SCALE GENOMIC DNA]</scope>
    <source>
        <strain evidence="3">NIES-26</strain>
    </source>
</reference>
<sequence length="320" mass="35092">MSLLELSLDTTHEAVDWVCTLLAGNIDMDNVQIAKYDTQNSSDLDVDATWSFTIRLYLPYDVRARVRMEKIVNLLSSLHRTGLTTAIQATVVEEKFPGADISNSLVRRIGKRFVVLTPDAVYQSEAADEIILRLKTTPAFGSGLHPATILTLKLLERYIVPQMHVLDLGSGSGILSVAIAKLGATVLALDNDSIAVQATQDAVHLNGVEQQVTVIQGSLGCGSDLGHWMGGDIIDNVSKIEAKESFDIIVANILARVHIALAEDYRRSLRQTDTHSGLLITAGFTSDREEDVVTALTEVGFEVIDCERLNEWVAFVYRIK</sequence>
<dbReference type="InterPro" id="IPR029063">
    <property type="entry name" value="SAM-dependent_MTases_sf"/>
</dbReference>
<dbReference type="CDD" id="cd02440">
    <property type="entry name" value="AdoMet_MTases"/>
    <property type="match status" value="1"/>
</dbReference>
<name>A0A367R5X5_9NOSO</name>
<dbReference type="GO" id="GO:0032259">
    <property type="term" value="P:methylation"/>
    <property type="evidence" value="ECO:0007669"/>
    <property type="project" value="UniProtKB-KW"/>
</dbReference>
<organism evidence="3 4">
    <name type="scientific">Nostoc minutum NIES-26</name>
    <dbReference type="NCBI Taxonomy" id="1844469"/>
    <lineage>
        <taxon>Bacteria</taxon>
        <taxon>Bacillati</taxon>
        <taxon>Cyanobacteriota</taxon>
        <taxon>Cyanophyceae</taxon>
        <taxon>Nostocales</taxon>
        <taxon>Nostocaceae</taxon>
        <taxon>Nostoc</taxon>
    </lineage>
</organism>
<dbReference type="Gene3D" id="3.40.50.150">
    <property type="entry name" value="Vaccinia Virus protein VP39"/>
    <property type="match status" value="1"/>
</dbReference>
<keyword evidence="4" id="KW-1185">Reference proteome</keyword>